<name>A0A150GLP2_GONPE</name>
<dbReference type="AlphaFoldDB" id="A0A150GLP2"/>
<comment type="caution">
    <text evidence="2">The sequence shown here is derived from an EMBL/GenBank/DDBJ whole genome shotgun (WGS) entry which is preliminary data.</text>
</comment>
<dbReference type="Pfam" id="PF11852">
    <property type="entry name" value="Pullul_strch_C"/>
    <property type="match status" value="1"/>
</dbReference>
<keyword evidence="3" id="KW-1185">Reference proteome</keyword>
<dbReference type="STRING" id="33097.A0A150GLP2"/>
<gene>
    <name evidence="2" type="ORF">GPECTOR_15g395</name>
</gene>
<evidence type="ECO:0000259" key="1">
    <source>
        <dbReference type="Pfam" id="PF11852"/>
    </source>
</evidence>
<organism evidence="2 3">
    <name type="scientific">Gonium pectorale</name>
    <name type="common">Green alga</name>
    <dbReference type="NCBI Taxonomy" id="33097"/>
    <lineage>
        <taxon>Eukaryota</taxon>
        <taxon>Viridiplantae</taxon>
        <taxon>Chlorophyta</taxon>
        <taxon>core chlorophytes</taxon>
        <taxon>Chlorophyceae</taxon>
        <taxon>CS clade</taxon>
        <taxon>Chlamydomonadales</taxon>
        <taxon>Volvocaceae</taxon>
        <taxon>Gonium</taxon>
    </lineage>
</organism>
<dbReference type="OrthoDB" id="545478at2759"/>
<dbReference type="Gene3D" id="3.20.20.80">
    <property type="entry name" value="Glycosidases"/>
    <property type="match status" value="1"/>
</dbReference>
<dbReference type="InterPro" id="IPR024561">
    <property type="entry name" value="Pullul_strch_C"/>
</dbReference>
<dbReference type="PANTHER" id="PTHR43002">
    <property type="entry name" value="GLYCOGEN DEBRANCHING ENZYME"/>
    <property type="match status" value="1"/>
</dbReference>
<evidence type="ECO:0000313" key="2">
    <source>
        <dbReference type="EMBL" id="KXZ50711.1"/>
    </source>
</evidence>
<proteinExistence type="predicted"/>
<dbReference type="Proteomes" id="UP000075714">
    <property type="component" value="Unassembled WGS sequence"/>
</dbReference>
<dbReference type="Gene3D" id="2.60.40.1180">
    <property type="entry name" value="Golgi alpha-mannosidase II"/>
    <property type="match status" value="1"/>
</dbReference>
<dbReference type="SUPFAM" id="SSF51445">
    <property type="entry name" value="(Trans)glycosidases"/>
    <property type="match status" value="1"/>
</dbReference>
<dbReference type="InterPro" id="IPR013780">
    <property type="entry name" value="Glyco_hydro_b"/>
</dbReference>
<dbReference type="EMBL" id="LSYV01000016">
    <property type="protein sequence ID" value="KXZ50711.1"/>
    <property type="molecule type" value="Genomic_DNA"/>
</dbReference>
<sequence length="344" mass="36632">MGGGPFAPPQFQGLVTGLFLAPNPAAAEAGQGGLPAQRAELLVLSDWVRSALAGNLRTYPLHLCDGSTRPGEQVLAHGLPLAYGGLPCEHVAFIGCHDNKTTWDQIVEKAAVTETAEERMRMAVLCLALTVLSQGVPFVHAGDDLLRSKSLDRDSYNSGDWFNRIDWTAATHNFGVGLPVSTKNGGSWGYMGPLLAAAERIRPSTQQMQAATAIFQALLRVRYSSPLFRLASPGDVMRHLAFHNTGPEQNPGVIVMELTSAPTAGGADGVYDPSYERLVTVFNCAPYGNTVPYPPGVPQGASLQLHPDLEAAGDARLSSSAPDDAARALRVPPRTAAVFVQRRQ</sequence>
<dbReference type="SUPFAM" id="SSF51011">
    <property type="entry name" value="Glycosyl hydrolase domain"/>
    <property type="match status" value="1"/>
</dbReference>
<feature type="domain" description="Alpha-1,6-glucosidases pullulanase-type C-terminal" evidence="1">
    <location>
        <begin position="170"/>
        <end position="341"/>
    </location>
</feature>
<protein>
    <recommendedName>
        <fullName evidence="1">Alpha-1,6-glucosidases pullulanase-type C-terminal domain-containing protein</fullName>
    </recommendedName>
</protein>
<dbReference type="InterPro" id="IPR017853">
    <property type="entry name" value="GH"/>
</dbReference>
<evidence type="ECO:0000313" key="3">
    <source>
        <dbReference type="Proteomes" id="UP000075714"/>
    </source>
</evidence>
<reference evidence="3" key="1">
    <citation type="journal article" date="2016" name="Nat. Commun.">
        <title>The Gonium pectorale genome demonstrates co-option of cell cycle regulation during the evolution of multicellularity.</title>
        <authorList>
            <person name="Hanschen E.R."/>
            <person name="Marriage T.N."/>
            <person name="Ferris P.J."/>
            <person name="Hamaji T."/>
            <person name="Toyoda A."/>
            <person name="Fujiyama A."/>
            <person name="Neme R."/>
            <person name="Noguchi H."/>
            <person name="Minakuchi Y."/>
            <person name="Suzuki M."/>
            <person name="Kawai-Toyooka H."/>
            <person name="Smith D.R."/>
            <person name="Sparks H."/>
            <person name="Anderson J."/>
            <person name="Bakaric R."/>
            <person name="Luria V."/>
            <person name="Karger A."/>
            <person name="Kirschner M.W."/>
            <person name="Durand P.M."/>
            <person name="Michod R.E."/>
            <person name="Nozaki H."/>
            <person name="Olson B.J."/>
        </authorList>
    </citation>
    <scope>NUCLEOTIDE SEQUENCE [LARGE SCALE GENOMIC DNA]</scope>
    <source>
        <strain evidence="3">NIES-2863</strain>
    </source>
</reference>
<accession>A0A150GLP2</accession>